<dbReference type="InterPro" id="IPR046342">
    <property type="entry name" value="CBS_dom_sf"/>
</dbReference>
<dbReference type="InterPro" id="IPR051257">
    <property type="entry name" value="Diverse_CBS-Domain"/>
</dbReference>
<feature type="domain" description="CBS" evidence="4">
    <location>
        <begin position="319"/>
        <end position="379"/>
    </location>
</feature>
<dbReference type="CDD" id="cd04600">
    <property type="entry name" value="CBS_pair_HPP_assoc"/>
    <property type="match status" value="1"/>
</dbReference>
<dbReference type="HOGENOM" id="CLU_040397_1_1_6"/>
<dbReference type="OrthoDB" id="9811720at2"/>
<keyword evidence="6" id="KW-1185">Reference proteome</keyword>
<dbReference type="eggNOG" id="COG3448">
    <property type="taxonomic scope" value="Bacteria"/>
</dbReference>
<dbReference type="AlphaFoldDB" id="A0A078LX08"/>
<keyword evidence="3" id="KW-1133">Transmembrane helix</keyword>
<keyword evidence="1 2" id="KW-0129">CBS domain</keyword>
<sequence>MHERLFDWCRSFVPEPLIARPIEWLRASVGIGVALALVMSLSAWVFGLSVMLPLAAPAAATAVLLFVAPSSPFAQPWAVITGNLTATLIGVALGASGIPVVVAAGLAAGLVIAFLYGLRCLHPPGAALALVAVVGGPQIHAAGFALLYPVAFNSFLLVAVALLYNNLTGHAYPKARPRKGNIHNTRDPLPSERMSFTEDDVERALEDFGEYVNVTRDDLALLIKQTEKHALRRSMGEITAADIMSRDLYWSTPGCTIQRAWQTLREHRLHSLPVLEGDSRKLVGIVTLVDLLKHFRPASARLKFGQLKFLRGVHLGAVMSSPVVSVPEHAHMVDLVFLLSDQGLHCLPVVDEQQRLVGMITQTDLIAALYRNWLKHLPD</sequence>
<accession>A0A078LX08</accession>
<evidence type="ECO:0000313" key="5">
    <source>
        <dbReference type="EMBL" id="CDZ95810.1"/>
    </source>
</evidence>
<gene>
    <name evidence="5" type="ORF">BN1079_03154</name>
</gene>
<keyword evidence="3" id="KW-0472">Membrane</keyword>
<dbReference type="SMART" id="SM00116">
    <property type="entry name" value="CBS"/>
    <property type="match status" value="2"/>
</dbReference>
<proteinExistence type="predicted"/>
<evidence type="ECO:0000256" key="3">
    <source>
        <dbReference type="SAM" id="Phobius"/>
    </source>
</evidence>
<protein>
    <submittedName>
        <fullName evidence="5">CBS domain-containing protein</fullName>
    </submittedName>
</protein>
<reference evidence="5 6" key="1">
    <citation type="submission" date="2014-07" db="EMBL/GenBank/DDBJ databases">
        <authorList>
            <person name="Urmite Genomes Urmite Genomes"/>
        </authorList>
    </citation>
    <scope>NUCLEOTIDE SEQUENCE [LARGE SCALE GENOMIC DNA]</scope>
    <source>
        <strain evidence="5 6">20_BN</strain>
    </source>
</reference>
<dbReference type="PROSITE" id="PS51371">
    <property type="entry name" value="CBS"/>
    <property type="match status" value="2"/>
</dbReference>
<dbReference type="SUPFAM" id="SSF54631">
    <property type="entry name" value="CBS-domain pair"/>
    <property type="match status" value="1"/>
</dbReference>
<feature type="domain" description="CBS" evidence="4">
    <location>
        <begin position="244"/>
        <end position="302"/>
    </location>
</feature>
<feature type="transmembrane region" description="Helical" evidence="3">
    <location>
        <begin position="24"/>
        <end position="43"/>
    </location>
</feature>
<dbReference type="PANTHER" id="PTHR43080">
    <property type="entry name" value="CBS DOMAIN-CONTAINING PROTEIN CBSX3, MITOCHONDRIAL"/>
    <property type="match status" value="1"/>
</dbReference>
<organism evidence="5 6">
    <name type="scientific">Pseudomonas saudiphocaensis</name>
    <dbReference type="NCBI Taxonomy" id="1499686"/>
    <lineage>
        <taxon>Bacteria</taxon>
        <taxon>Pseudomonadati</taxon>
        <taxon>Pseudomonadota</taxon>
        <taxon>Gammaproteobacteria</taxon>
        <taxon>Pseudomonadales</taxon>
        <taxon>Pseudomonadaceae</taxon>
        <taxon>Pseudomonas</taxon>
    </lineage>
</organism>
<dbReference type="PANTHER" id="PTHR43080:SF2">
    <property type="entry name" value="CBS DOMAIN-CONTAINING PROTEIN"/>
    <property type="match status" value="1"/>
</dbReference>
<dbReference type="Gene3D" id="3.10.580.10">
    <property type="entry name" value="CBS-domain"/>
    <property type="match status" value="2"/>
</dbReference>
<evidence type="ECO:0000313" key="6">
    <source>
        <dbReference type="Proteomes" id="UP000053902"/>
    </source>
</evidence>
<dbReference type="Pfam" id="PF04982">
    <property type="entry name" value="TM_HPP"/>
    <property type="match status" value="1"/>
</dbReference>
<evidence type="ECO:0000256" key="1">
    <source>
        <dbReference type="ARBA" id="ARBA00023122"/>
    </source>
</evidence>
<dbReference type="Pfam" id="PF00571">
    <property type="entry name" value="CBS"/>
    <property type="match status" value="2"/>
</dbReference>
<dbReference type="Proteomes" id="UP000053902">
    <property type="component" value="Unassembled WGS sequence"/>
</dbReference>
<dbReference type="InterPro" id="IPR000644">
    <property type="entry name" value="CBS_dom"/>
</dbReference>
<keyword evidence="3" id="KW-0812">Transmembrane</keyword>
<feature type="transmembrane region" description="Helical" evidence="3">
    <location>
        <begin position="88"/>
        <end position="116"/>
    </location>
</feature>
<name>A0A078LX08_9PSED</name>
<dbReference type="STRING" id="1499686.BN1079_03154"/>
<dbReference type="InterPro" id="IPR058581">
    <property type="entry name" value="TM_HPP"/>
</dbReference>
<dbReference type="RefSeq" id="WP_037027007.1">
    <property type="nucleotide sequence ID" value="NZ_CCSF01000001.1"/>
</dbReference>
<dbReference type="EMBL" id="CCSF01000001">
    <property type="protein sequence ID" value="CDZ95810.1"/>
    <property type="molecule type" value="Genomic_DNA"/>
</dbReference>
<evidence type="ECO:0000256" key="2">
    <source>
        <dbReference type="PROSITE-ProRule" id="PRU00703"/>
    </source>
</evidence>
<evidence type="ECO:0000259" key="4">
    <source>
        <dbReference type="PROSITE" id="PS51371"/>
    </source>
</evidence>